<proteinExistence type="predicted"/>
<reference evidence="2 3" key="1">
    <citation type="journal article" date="2015" name="Genome Announc.">
        <title>Complete Genome Sequence of the Type Strain Corynebacterium testudinoris DSM 44614, Recovered from Necrotic Lesions in the Mouth of a Tortoise.</title>
        <authorList>
            <person name="Ruckert C."/>
            <person name="Kriete M."/>
            <person name="Jaenicke S."/>
            <person name="Winkler A."/>
            <person name="Tauch A."/>
        </authorList>
    </citation>
    <scope>NUCLEOTIDE SEQUENCE [LARGE SCALE GENOMIC DNA]</scope>
    <source>
        <strain evidence="2 3">DSM 44614</strain>
    </source>
</reference>
<sequence length="251" mass="27824">MTTSDTSATANRAWWDGDADRYHADHPSYLDGFHWSPEMLAESSARLLGDVRALKVLEIGCGSAPCSTWLAHDGVGFVTGFDLSREMLRHAQPGVPLVQADAQALPYRDASFDVAFSAFGAFPFVADIDQVLIDVARVLRPGGRLVFSVNHPMRWIFPDDPGPDGLVAGISYFEREYLETDDNGTVTYAEYHRTMGDWVRTLNAAGFHLDDIVEPEWPDDLDQTWGQWSPLRGRIFPGTAIFVAHLGIVEP</sequence>
<accession>A0A0G3HBW6</accession>
<feature type="domain" description="Methyltransferase type 11" evidence="1">
    <location>
        <begin position="57"/>
        <end position="147"/>
    </location>
</feature>
<dbReference type="InterPro" id="IPR050508">
    <property type="entry name" value="Methyltransf_Superfamily"/>
</dbReference>
<dbReference type="Pfam" id="PF08241">
    <property type="entry name" value="Methyltransf_11"/>
    <property type="match status" value="1"/>
</dbReference>
<dbReference type="SUPFAM" id="SSF53335">
    <property type="entry name" value="S-adenosyl-L-methionine-dependent methyltransferases"/>
    <property type="match status" value="1"/>
</dbReference>
<evidence type="ECO:0000313" key="2">
    <source>
        <dbReference type="EMBL" id="AKK08642.1"/>
    </source>
</evidence>
<dbReference type="STRING" id="136857.CTEST_06000"/>
<dbReference type="CDD" id="cd02440">
    <property type="entry name" value="AdoMet_MTases"/>
    <property type="match status" value="1"/>
</dbReference>
<dbReference type="PATRIC" id="fig|136857.5.peg.1191"/>
<name>A0A0G3HBW6_9CORY</name>
<dbReference type="AlphaFoldDB" id="A0A0G3HBW6"/>
<dbReference type="Gene3D" id="3.40.50.150">
    <property type="entry name" value="Vaccinia Virus protein VP39"/>
    <property type="match status" value="1"/>
</dbReference>
<dbReference type="PANTHER" id="PTHR42912:SF93">
    <property type="entry name" value="N6-ADENOSINE-METHYLTRANSFERASE TMT1A"/>
    <property type="match status" value="1"/>
</dbReference>
<keyword evidence="3" id="KW-1185">Reference proteome</keyword>
<dbReference type="EMBL" id="CP011545">
    <property type="protein sequence ID" value="AKK08642.1"/>
    <property type="molecule type" value="Genomic_DNA"/>
</dbReference>
<organism evidence="2 3">
    <name type="scientific">Corynebacterium testudinoris</name>
    <dbReference type="NCBI Taxonomy" id="136857"/>
    <lineage>
        <taxon>Bacteria</taxon>
        <taxon>Bacillati</taxon>
        <taxon>Actinomycetota</taxon>
        <taxon>Actinomycetes</taxon>
        <taxon>Mycobacteriales</taxon>
        <taxon>Corynebacteriaceae</taxon>
        <taxon>Corynebacterium</taxon>
    </lineage>
</organism>
<evidence type="ECO:0000259" key="1">
    <source>
        <dbReference type="Pfam" id="PF08241"/>
    </source>
</evidence>
<dbReference type="OrthoDB" id="5566900at2"/>
<reference evidence="3" key="2">
    <citation type="submission" date="2015-05" db="EMBL/GenBank/DDBJ databases">
        <title>Complete genome sequence of Corynebacterium testudinoris DSM 44614, recovered from necrotic lesions in the mouth of a tortoise.</title>
        <authorList>
            <person name="Ruckert C."/>
            <person name="Albersmeier A."/>
            <person name="Winkler A."/>
            <person name="Tauch A."/>
        </authorList>
    </citation>
    <scope>NUCLEOTIDE SEQUENCE [LARGE SCALE GENOMIC DNA]</scope>
    <source>
        <strain evidence="3">DSM 44614</strain>
    </source>
</reference>
<keyword evidence="2" id="KW-0489">Methyltransferase</keyword>
<dbReference type="InterPro" id="IPR013216">
    <property type="entry name" value="Methyltransf_11"/>
</dbReference>
<evidence type="ECO:0000313" key="3">
    <source>
        <dbReference type="Proteomes" id="UP000035540"/>
    </source>
</evidence>
<dbReference type="PANTHER" id="PTHR42912">
    <property type="entry name" value="METHYLTRANSFERASE"/>
    <property type="match status" value="1"/>
</dbReference>
<keyword evidence="2" id="KW-0808">Transferase</keyword>
<dbReference type="GO" id="GO:0032259">
    <property type="term" value="P:methylation"/>
    <property type="evidence" value="ECO:0007669"/>
    <property type="project" value="UniProtKB-KW"/>
</dbReference>
<protein>
    <submittedName>
        <fullName evidence="2">Methyltransferase family protein</fullName>
    </submittedName>
</protein>
<dbReference type="KEGG" id="cted:CTEST_06000"/>
<dbReference type="GO" id="GO:0008757">
    <property type="term" value="F:S-adenosylmethionine-dependent methyltransferase activity"/>
    <property type="evidence" value="ECO:0007669"/>
    <property type="project" value="InterPro"/>
</dbReference>
<dbReference type="RefSeq" id="WP_083985457.1">
    <property type="nucleotide sequence ID" value="NZ_CP011545.1"/>
</dbReference>
<dbReference type="Proteomes" id="UP000035540">
    <property type="component" value="Chromosome"/>
</dbReference>
<gene>
    <name evidence="2" type="ORF">CTEST_06000</name>
</gene>
<dbReference type="InterPro" id="IPR029063">
    <property type="entry name" value="SAM-dependent_MTases_sf"/>
</dbReference>